<dbReference type="CDD" id="cd07153">
    <property type="entry name" value="Fur_like"/>
    <property type="match status" value="1"/>
</dbReference>
<evidence type="ECO:0000256" key="4">
    <source>
        <dbReference type="ARBA" id="ARBA00020910"/>
    </source>
</evidence>
<protein>
    <recommendedName>
        <fullName evidence="4">Ferric uptake regulation protein</fullName>
    </recommendedName>
</protein>
<keyword evidence="12" id="KW-0804">Transcription</keyword>
<comment type="subunit">
    <text evidence="3">Homodimer.</text>
</comment>
<reference evidence="16 17" key="1">
    <citation type="journal article" date="2010" name="Stand. Genomic Sci.">
        <title>Complete genome sequence of Desulfarculus baarsii type strain (2st14).</title>
        <authorList>
            <person name="Sun H."/>
            <person name="Spring S."/>
            <person name="Lapidus A."/>
            <person name="Davenport K."/>
            <person name="Del Rio T.G."/>
            <person name="Tice H."/>
            <person name="Nolan M."/>
            <person name="Copeland A."/>
            <person name="Cheng J.F."/>
            <person name="Lucas S."/>
            <person name="Tapia R."/>
            <person name="Goodwin L."/>
            <person name="Pitluck S."/>
            <person name="Ivanova N."/>
            <person name="Pagani I."/>
            <person name="Mavromatis K."/>
            <person name="Ovchinnikova G."/>
            <person name="Pati A."/>
            <person name="Chen A."/>
            <person name="Palaniappan K."/>
            <person name="Hauser L."/>
            <person name="Chang Y.J."/>
            <person name="Jeffries C.D."/>
            <person name="Detter J.C."/>
            <person name="Han C."/>
            <person name="Rohde M."/>
            <person name="Brambilla E."/>
            <person name="Goker M."/>
            <person name="Woyke T."/>
            <person name="Bristow J."/>
            <person name="Eisen J.A."/>
            <person name="Markowitz V."/>
            <person name="Hugenholtz P."/>
            <person name="Kyrpides N.C."/>
            <person name="Klenk H.P."/>
            <person name="Land M."/>
        </authorList>
    </citation>
    <scope>NUCLEOTIDE SEQUENCE [LARGE SCALE GENOMIC DNA]</scope>
    <source>
        <strain evidence="17">ATCC 33931 / DSM 2075 / LMG 7858 / VKM B-1802 / 2st14</strain>
    </source>
</reference>
<feature type="binding site" evidence="14">
    <location>
        <position position="98"/>
    </location>
    <ligand>
        <name>Fe cation</name>
        <dbReference type="ChEBI" id="CHEBI:24875"/>
    </ligand>
</feature>
<keyword evidence="11" id="KW-0238">DNA-binding</keyword>
<keyword evidence="10" id="KW-0805">Transcription regulation</keyword>
<comment type="similarity">
    <text evidence="2">Belongs to the Fur family.</text>
</comment>
<dbReference type="Proteomes" id="UP000009047">
    <property type="component" value="Chromosome"/>
</dbReference>
<dbReference type="InterPro" id="IPR043135">
    <property type="entry name" value="Fur_C"/>
</dbReference>
<dbReference type="GO" id="GO:0000976">
    <property type="term" value="F:transcription cis-regulatory region binding"/>
    <property type="evidence" value="ECO:0007669"/>
    <property type="project" value="TreeGrafter"/>
</dbReference>
<comment type="cofactor">
    <cofactor evidence="13">
        <name>Zn(2+)</name>
        <dbReference type="ChEBI" id="CHEBI:29105"/>
    </cofactor>
    <text evidence="13">Binds 1 zinc ion per subunit.</text>
</comment>
<feature type="binding site" evidence="13">
    <location>
        <position position="145"/>
    </location>
    <ligand>
        <name>Zn(2+)</name>
        <dbReference type="ChEBI" id="CHEBI:29105"/>
    </ligand>
</feature>
<dbReference type="RefSeq" id="WP_013258825.1">
    <property type="nucleotide sequence ID" value="NC_014365.1"/>
</dbReference>
<dbReference type="SUPFAM" id="SSF46785">
    <property type="entry name" value="Winged helix' DNA-binding domain"/>
    <property type="match status" value="1"/>
</dbReference>
<evidence type="ECO:0000313" key="17">
    <source>
        <dbReference type="Proteomes" id="UP000009047"/>
    </source>
</evidence>
<dbReference type="Pfam" id="PF04023">
    <property type="entry name" value="FeoA"/>
    <property type="match status" value="1"/>
</dbReference>
<dbReference type="eggNOG" id="COG0735">
    <property type="taxonomic scope" value="Bacteria"/>
</dbReference>
<evidence type="ECO:0000256" key="14">
    <source>
        <dbReference type="PIRSR" id="PIRSR602481-2"/>
    </source>
</evidence>
<evidence type="ECO:0000256" key="2">
    <source>
        <dbReference type="ARBA" id="ARBA00007957"/>
    </source>
</evidence>
<comment type="subcellular location">
    <subcellularLocation>
        <location evidence="1">Cytoplasm</location>
    </subcellularLocation>
</comment>
<dbReference type="OrthoDB" id="8659436at2"/>
<feature type="binding site" evidence="14">
    <location>
        <position position="117"/>
    </location>
    <ligand>
        <name>Fe cation</name>
        <dbReference type="ChEBI" id="CHEBI:24875"/>
    </ligand>
</feature>
<dbReference type="AlphaFoldDB" id="E1QI67"/>
<dbReference type="Gene3D" id="3.30.1490.190">
    <property type="match status" value="1"/>
</dbReference>
<evidence type="ECO:0000256" key="3">
    <source>
        <dbReference type="ARBA" id="ARBA00011738"/>
    </source>
</evidence>
<sequence length="226" mass="25281">MQTPPHDDEKRQFVSLLGQLGLGRAGERVAFVDAFLGHEEHHTADGWQKLMRRRGLNMDLDFVVENLELLTRLGMATKREFEGAAARYEHQHLGEHHDHMICTACGAIEEFCSPELERLQEEVARQHGFHHLRHRMQIYGLCKKCLARHPGAKRLTEASTGERVRVEQLPRGEQAAARLMAMGISKGVEMDVLSAGHGPMVVAVRGTRLALGCGEADKILVRRADG</sequence>
<dbReference type="InterPro" id="IPR036390">
    <property type="entry name" value="WH_DNA-bd_sf"/>
</dbReference>
<evidence type="ECO:0000256" key="6">
    <source>
        <dbReference type="ARBA" id="ARBA00022491"/>
    </source>
</evidence>
<dbReference type="GO" id="GO:1900376">
    <property type="term" value="P:regulation of secondary metabolite biosynthetic process"/>
    <property type="evidence" value="ECO:0007669"/>
    <property type="project" value="TreeGrafter"/>
</dbReference>
<dbReference type="eggNOG" id="COG1918">
    <property type="taxonomic scope" value="Bacteria"/>
</dbReference>
<dbReference type="SMART" id="SM00899">
    <property type="entry name" value="FeoA"/>
    <property type="match status" value="1"/>
</dbReference>
<dbReference type="KEGG" id="dbr:Deba_2019"/>
<dbReference type="InterPro" id="IPR007167">
    <property type="entry name" value="Fe-transptr_FeoA-like"/>
</dbReference>
<comment type="cofactor">
    <cofactor evidence="14">
        <name>Mn(2+)</name>
        <dbReference type="ChEBI" id="CHEBI:29035"/>
    </cofactor>
    <cofactor evidence="14">
        <name>Fe(2+)</name>
        <dbReference type="ChEBI" id="CHEBI:29033"/>
    </cofactor>
    <text evidence="14">Binds 1 Mn(2+) or Fe(2+) ion per subunit.</text>
</comment>
<keyword evidence="9 14" id="KW-0408">Iron</keyword>
<dbReference type="Gene3D" id="2.30.30.90">
    <property type="match status" value="1"/>
</dbReference>
<dbReference type="InterPro" id="IPR038157">
    <property type="entry name" value="FeoA_core_dom"/>
</dbReference>
<keyword evidence="17" id="KW-1185">Reference proteome</keyword>
<proteinExistence type="inferred from homology"/>
<accession>E1QI67</accession>
<dbReference type="GO" id="GO:0003700">
    <property type="term" value="F:DNA-binding transcription factor activity"/>
    <property type="evidence" value="ECO:0007669"/>
    <property type="project" value="InterPro"/>
</dbReference>
<dbReference type="GO" id="GO:0005829">
    <property type="term" value="C:cytosol"/>
    <property type="evidence" value="ECO:0007669"/>
    <property type="project" value="TreeGrafter"/>
</dbReference>
<name>E1QI67_DESB2</name>
<dbReference type="InterPro" id="IPR002481">
    <property type="entry name" value="FUR"/>
</dbReference>
<keyword evidence="7 13" id="KW-0479">Metal-binding</keyword>
<dbReference type="InterPro" id="IPR008988">
    <property type="entry name" value="Transcriptional_repressor_C"/>
</dbReference>
<organism evidence="16 17">
    <name type="scientific">Desulfarculus baarsii (strain ATCC 33931 / DSM 2075 / LMG 7858 / VKM B-1802 / 2st14)</name>
    <dbReference type="NCBI Taxonomy" id="644282"/>
    <lineage>
        <taxon>Bacteria</taxon>
        <taxon>Pseudomonadati</taxon>
        <taxon>Thermodesulfobacteriota</taxon>
        <taxon>Desulfarculia</taxon>
        <taxon>Desulfarculales</taxon>
        <taxon>Desulfarculaceae</taxon>
        <taxon>Desulfarculus</taxon>
    </lineage>
</organism>
<evidence type="ECO:0000256" key="7">
    <source>
        <dbReference type="ARBA" id="ARBA00022723"/>
    </source>
</evidence>
<keyword evidence="5" id="KW-0963">Cytoplasm</keyword>
<feature type="binding site" evidence="13">
    <location>
        <position position="142"/>
    </location>
    <ligand>
        <name>Zn(2+)</name>
        <dbReference type="ChEBI" id="CHEBI:29105"/>
    </ligand>
</feature>
<evidence type="ECO:0000256" key="1">
    <source>
        <dbReference type="ARBA" id="ARBA00004496"/>
    </source>
</evidence>
<dbReference type="GO" id="GO:0045892">
    <property type="term" value="P:negative regulation of DNA-templated transcription"/>
    <property type="evidence" value="ECO:0007669"/>
    <property type="project" value="TreeGrafter"/>
</dbReference>
<feature type="domain" description="Ferrous iron transporter FeoA-like" evidence="15">
    <location>
        <begin position="153"/>
        <end position="223"/>
    </location>
</feature>
<evidence type="ECO:0000256" key="5">
    <source>
        <dbReference type="ARBA" id="ARBA00022490"/>
    </source>
</evidence>
<feature type="binding site" evidence="14">
    <location>
        <position position="134"/>
    </location>
    <ligand>
        <name>Fe cation</name>
        <dbReference type="ChEBI" id="CHEBI:24875"/>
    </ligand>
</feature>
<dbReference type="Pfam" id="PF01475">
    <property type="entry name" value="FUR"/>
    <property type="match status" value="1"/>
</dbReference>
<dbReference type="PANTHER" id="PTHR33202:SF2">
    <property type="entry name" value="FERRIC UPTAKE REGULATION PROTEIN"/>
    <property type="match status" value="1"/>
</dbReference>
<dbReference type="HOGENOM" id="CLU_1169178_0_0_7"/>
<dbReference type="EMBL" id="CP002085">
    <property type="protein sequence ID" value="ADK85384.1"/>
    <property type="molecule type" value="Genomic_DNA"/>
</dbReference>
<evidence type="ECO:0000256" key="13">
    <source>
        <dbReference type="PIRSR" id="PIRSR602481-1"/>
    </source>
</evidence>
<evidence type="ECO:0000259" key="15">
    <source>
        <dbReference type="SMART" id="SM00899"/>
    </source>
</evidence>
<feature type="binding site" evidence="13">
    <location>
        <position position="105"/>
    </location>
    <ligand>
        <name>Zn(2+)</name>
        <dbReference type="ChEBI" id="CHEBI:29105"/>
    </ligand>
</feature>
<feature type="binding site" evidence="13">
    <location>
        <position position="102"/>
    </location>
    <ligand>
        <name>Zn(2+)</name>
        <dbReference type="ChEBI" id="CHEBI:29105"/>
    </ligand>
</feature>
<dbReference type="GO" id="GO:0008270">
    <property type="term" value="F:zinc ion binding"/>
    <property type="evidence" value="ECO:0007669"/>
    <property type="project" value="TreeGrafter"/>
</dbReference>
<dbReference type="Gene3D" id="1.10.10.10">
    <property type="entry name" value="Winged helix-like DNA-binding domain superfamily/Winged helix DNA-binding domain"/>
    <property type="match status" value="1"/>
</dbReference>
<dbReference type="InterPro" id="IPR036388">
    <property type="entry name" value="WH-like_DNA-bd_sf"/>
</dbReference>
<gene>
    <name evidence="16" type="ordered locus">Deba_2019</name>
</gene>
<evidence type="ECO:0000256" key="10">
    <source>
        <dbReference type="ARBA" id="ARBA00023015"/>
    </source>
</evidence>
<dbReference type="PANTHER" id="PTHR33202">
    <property type="entry name" value="ZINC UPTAKE REGULATION PROTEIN"/>
    <property type="match status" value="1"/>
</dbReference>
<evidence type="ECO:0000256" key="12">
    <source>
        <dbReference type="ARBA" id="ARBA00023163"/>
    </source>
</evidence>
<dbReference type="SUPFAM" id="SSF50037">
    <property type="entry name" value="C-terminal domain of transcriptional repressors"/>
    <property type="match status" value="1"/>
</dbReference>
<evidence type="ECO:0000256" key="11">
    <source>
        <dbReference type="ARBA" id="ARBA00023125"/>
    </source>
</evidence>
<keyword evidence="8 13" id="KW-0862">Zinc</keyword>
<keyword evidence="6" id="KW-0678">Repressor</keyword>
<dbReference type="STRING" id="644282.Deba_2019"/>
<feature type="binding site" evidence="14">
    <location>
        <position position="96"/>
    </location>
    <ligand>
        <name>Fe cation</name>
        <dbReference type="ChEBI" id="CHEBI:24875"/>
    </ligand>
</feature>
<evidence type="ECO:0000256" key="9">
    <source>
        <dbReference type="ARBA" id="ARBA00023004"/>
    </source>
</evidence>
<evidence type="ECO:0000313" key="16">
    <source>
        <dbReference type="EMBL" id="ADK85384.1"/>
    </source>
</evidence>
<evidence type="ECO:0000256" key="8">
    <source>
        <dbReference type="ARBA" id="ARBA00022833"/>
    </source>
</evidence>